<evidence type="ECO:0000259" key="12">
    <source>
        <dbReference type="Pfam" id="PF20644"/>
    </source>
</evidence>
<dbReference type="Proteomes" id="UP000054477">
    <property type="component" value="Unassembled WGS sequence"/>
</dbReference>
<accession>A0A0C9WNU8</accession>
<dbReference type="EMBL" id="KN838648">
    <property type="protein sequence ID" value="KIJ99384.1"/>
    <property type="molecule type" value="Genomic_DNA"/>
</dbReference>
<gene>
    <name evidence="14" type="ORF">K443DRAFT_133094</name>
</gene>
<name>A0A0C9WNU8_9AGAR</name>
<feature type="domain" description="Rrn7/TAF1B N-terminal cyclin" evidence="12">
    <location>
        <begin position="87"/>
        <end position="275"/>
    </location>
</feature>
<dbReference type="PANTHER" id="PTHR31576:SF2">
    <property type="entry name" value="TATA BOX-BINDING PROTEIN-ASSOCIATED FACTOR RNA POLYMERASE I SUBUNIT B"/>
    <property type="match status" value="1"/>
</dbReference>
<feature type="domain" description="Rrn7/TAF1B C-terminal cyclin" evidence="13">
    <location>
        <begin position="295"/>
        <end position="469"/>
    </location>
</feature>
<evidence type="ECO:0000313" key="14">
    <source>
        <dbReference type="EMBL" id="KIJ99384.1"/>
    </source>
</evidence>
<evidence type="ECO:0000256" key="7">
    <source>
        <dbReference type="ARBA" id="ARBA00023125"/>
    </source>
</evidence>
<evidence type="ECO:0000256" key="1">
    <source>
        <dbReference type="ARBA" id="ARBA00004604"/>
    </source>
</evidence>
<evidence type="ECO:0000313" key="15">
    <source>
        <dbReference type="Proteomes" id="UP000054477"/>
    </source>
</evidence>
<evidence type="ECO:0000259" key="13">
    <source>
        <dbReference type="Pfam" id="PF20645"/>
    </source>
</evidence>
<dbReference type="PANTHER" id="PTHR31576">
    <property type="entry name" value="TATA BOX-BINDING PROTEIN-ASSOCIATED FACTOR RNA POLYMERASE I SUBUNIT B"/>
    <property type="match status" value="1"/>
</dbReference>
<feature type="transmembrane region" description="Helical" evidence="11">
    <location>
        <begin position="227"/>
        <end position="246"/>
    </location>
</feature>
<dbReference type="AlphaFoldDB" id="A0A0C9WNU8"/>
<keyword evidence="6" id="KW-0805">Transcription regulation</keyword>
<dbReference type="GO" id="GO:0001164">
    <property type="term" value="F:RNA polymerase I core promoter sequence-specific DNA binding"/>
    <property type="evidence" value="ECO:0007669"/>
    <property type="project" value="InterPro"/>
</dbReference>
<reference evidence="15" key="2">
    <citation type="submission" date="2015-01" db="EMBL/GenBank/DDBJ databases">
        <title>Evolutionary Origins and Diversification of the Mycorrhizal Mutualists.</title>
        <authorList>
            <consortium name="DOE Joint Genome Institute"/>
            <consortium name="Mycorrhizal Genomics Consortium"/>
            <person name="Kohler A."/>
            <person name="Kuo A."/>
            <person name="Nagy L.G."/>
            <person name="Floudas D."/>
            <person name="Copeland A."/>
            <person name="Barry K.W."/>
            <person name="Cichocki N."/>
            <person name="Veneault-Fourrey C."/>
            <person name="LaButti K."/>
            <person name="Lindquist E.A."/>
            <person name="Lipzen A."/>
            <person name="Lundell T."/>
            <person name="Morin E."/>
            <person name="Murat C."/>
            <person name="Riley R."/>
            <person name="Ohm R."/>
            <person name="Sun H."/>
            <person name="Tunlid A."/>
            <person name="Henrissat B."/>
            <person name="Grigoriev I.V."/>
            <person name="Hibbett D.S."/>
            <person name="Martin F."/>
        </authorList>
    </citation>
    <scope>NUCLEOTIDE SEQUENCE [LARGE SCALE GENOMIC DNA]</scope>
    <source>
        <strain evidence="15">LaAM-08-1</strain>
    </source>
</reference>
<dbReference type="GO" id="GO:0070860">
    <property type="term" value="C:RNA polymerase I core factor complex"/>
    <property type="evidence" value="ECO:0007669"/>
    <property type="project" value="InterPro"/>
</dbReference>
<sequence>MAPRRRCPTCGSKQWHKEPSSGLIACSEGHVLQNYRNETTEMEEMGPHAMKKRALKSGREKRQSKSNADPKLYHGARGRYHFFLCQQLLLRKQIVALTHLWKLPPEYEVICRDIWALHLSLLPNPPPPEPYIFAQANRGGSEDDVDETTITNLPELKPESKGQNLQPGEELDQTAENQDYQDPGKDDDSDLEELMRENSELSCSSEDSGQENQLRVTKDTGKNRKRYAYEGPASTIAVLVVASWIIRIPALYRDFLKVIESYELPYLDPVRFLPSNMTSHLTKHHIQALSPFHAPKAVYIHRLASRLCKRLHLSYGLLTPEANAGPILWRVVKAIGGTPTLYVLTKRLASILSIPLTLHSLLAAGLPRVKKHDPLHHQFDNIPPEVGLMAACVVVLKMVYGLDGRPRFPKDGEDPACALPCLDEYLRVLREMDTAEAKSNGKLFDTRNAMQIGELGEAMLDDYLLFCEKALLVPGEDEDRTLRDYFPLEEGHGSQETTEAGYDRTRGALKAAVAVEEDFEALRPGEEHAVWNSRDVLGTLPEEYRIVVERGARWVGVEAEYLGGVIEQHERGVVRWWKRMSN</sequence>
<keyword evidence="11" id="KW-1133">Transmembrane helix</keyword>
<proteinExistence type="inferred from homology"/>
<comment type="similarity">
    <text evidence="2">Belongs to the RRN7/TAF1B family.</text>
</comment>
<dbReference type="Pfam" id="PF20644">
    <property type="entry name" value="Rrn7_cyclin_N"/>
    <property type="match status" value="1"/>
</dbReference>
<dbReference type="OrthoDB" id="428577at2759"/>
<evidence type="ECO:0000256" key="4">
    <source>
        <dbReference type="ARBA" id="ARBA00022771"/>
    </source>
</evidence>
<keyword evidence="4" id="KW-0863">Zinc-finger</keyword>
<dbReference type="GO" id="GO:0042790">
    <property type="term" value="P:nucleolar large rRNA transcription by RNA polymerase I"/>
    <property type="evidence" value="ECO:0007669"/>
    <property type="project" value="TreeGrafter"/>
</dbReference>
<evidence type="ECO:0000256" key="5">
    <source>
        <dbReference type="ARBA" id="ARBA00022833"/>
    </source>
</evidence>
<dbReference type="InterPro" id="IPR048538">
    <property type="entry name" value="Rrn7_cyclin_C"/>
</dbReference>
<evidence type="ECO:0000256" key="10">
    <source>
        <dbReference type="SAM" id="MobiDB-lite"/>
    </source>
</evidence>
<keyword evidence="7" id="KW-0238">DNA-binding</keyword>
<evidence type="ECO:0000256" key="11">
    <source>
        <dbReference type="SAM" id="Phobius"/>
    </source>
</evidence>
<feature type="region of interest" description="Disordered" evidence="10">
    <location>
        <begin position="154"/>
        <end position="219"/>
    </location>
</feature>
<keyword evidence="11" id="KW-0812">Transmembrane</keyword>
<dbReference type="InterPro" id="IPR033599">
    <property type="entry name" value="TAF1B/Rrn7"/>
</dbReference>
<evidence type="ECO:0000256" key="2">
    <source>
        <dbReference type="ARBA" id="ARBA00006899"/>
    </source>
</evidence>
<keyword evidence="11" id="KW-0472">Membrane</keyword>
<keyword evidence="3" id="KW-0479">Metal-binding</keyword>
<feature type="compositionally biased region" description="Polar residues" evidence="10">
    <location>
        <begin position="200"/>
        <end position="215"/>
    </location>
</feature>
<dbReference type="Pfam" id="PF20645">
    <property type="entry name" value="Rrn7_cyclin_C"/>
    <property type="match status" value="1"/>
</dbReference>
<evidence type="ECO:0000256" key="8">
    <source>
        <dbReference type="ARBA" id="ARBA00023163"/>
    </source>
</evidence>
<comment type="subcellular location">
    <subcellularLocation>
        <location evidence="1">Nucleus</location>
        <location evidence="1">Nucleolus</location>
    </subcellularLocation>
</comment>
<evidence type="ECO:0000256" key="9">
    <source>
        <dbReference type="ARBA" id="ARBA00023242"/>
    </source>
</evidence>
<keyword evidence="15" id="KW-1185">Reference proteome</keyword>
<keyword evidence="9" id="KW-0539">Nucleus</keyword>
<organism evidence="14 15">
    <name type="scientific">Laccaria amethystina LaAM-08-1</name>
    <dbReference type="NCBI Taxonomy" id="1095629"/>
    <lineage>
        <taxon>Eukaryota</taxon>
        <taxon>Fungi</taxon>
        <taxon>Dikarya</taxon>
        <taxon>Basidiomycota</taxon>
        <taxon>Agaricomycotina</taxon>
        <taxon>Agaricomycetes</taxon>
        <taxon>Agaricomycetidae</taxon>
        <taxon>Agaricales</taxon>
        <taxon>Agaricineae</taxon>
        <taxon>Hydnangiaceae</taxon>
        <taxon>Laccaria</taxon>
    </lineage>
</organism>
<dbReference type="GO" id="GO:0008270">
    <property type="term" value="F:zinc ion binding"/>
    <property type="evidence" value="ECO:0007669"/>
    <property type="project" value="UniProtKB-KW"/>
</dbReference>
<reference evidence="14 15" key="1">
    <citation type="submission" date="2014-04" db="EMBL/GenBank/DDBJ databases">
        <authorList>
            <consortium name="DOE Joint Genome Institute"/>
            <person name="Kuo A."/>
            <person name="Kohler A."/>
            <person name="Nagy L.G."/>
            <person name="Floudas D."/>
            <person name="Copeland A."/>
            <person name="Barry K.W."/>
            <person name="Cichocki N."/>
            <person name="Veneault-Fourrey C."/>
            <person name="LaButti K."/>
            <person name="Lindquist E.A."/>
            <person name="Lipzen A."/>
            <person name="Lundell T."/>
            <person name="Morin E."/>
            <person name="Murat C."/>
            <person name="Sun H."/>
            <person name="Tunlid A."/>
            <person name="Henrissat B."/>
            <person name="Grigoriev I.V."/>
            <person name="Hibbett D.S."/>
            <person name="Martin F."/>
            <person name="Nordberg H.P."/>
            <person name="Cantor M.N."/>
            <person name="Hua S.X."/>
        </authorList>
    </citation>
    <scope>NUCLEOTIDE SEQUENCE [LARGE SCALE GENOMIC DNA]</scope>
    <source>
        <strain evidence="14 15">LaAM-08-1</strain>
    </source>
</reference>
<protein>
    <recommendedName>
        <fullName evidence="16">RRN7-type domain-containing protein</fullName>
    </recommendedName>
</protein>
<keyword evidence="8" id="KW-0804">Transcription</keyword>
<dbReference type="HOGENOM" id="CLU_029055_0_0_1"/>
<dbReference type="STRING" id="1095629.A0A0C9WNU8"/>
<evidence type="ECO:0008006" key="16">
    <source>
        <dbReference type="Google" id="ProtNLM"/>
    </source>
</evidence>
<evidence type="ECO:0000256" key="6">
    <source>
        <dbReference type="ARBA" id="ARBA00023015"/>
    </source>
</evidence>
<dbReference type="InterPro" id="IPR048540">
    <property type="entry name" value="Rrn7_cyclin_N"/>
</dbReference>
<feature type="region of interest" description="Disordered" evidence="10">
    <location>
        <begin position="43"/>
        <end position="71"/>
    </location>
</feature>
<keyword evidence="5" id="KW-0862">Zinc</keyword>
<evidence type="ECO:0000256" key="3">
    <source>
        <dbReference type="ARBA" id="ARBA00022723"/>
    </source>
</evidence>